<accession>D3RU32</accession>
<organism evidence="3 4">
    <name type="scientific">Allochromatium vinosum (strain ATCC 17899 / DSM 180 / NBRC 103801 / NCIMB 10441 / D)</name>
    <name type="common">Chromatium vinosum</name>
    <dbReference type="NCBI Taxonomy" id="572477"/>
    <lineage>
        <taxon>Bacteria</taxon>
        <taxon>Pseudomonadati</taxon>
        <taxon>Pseudomonadota</taxon>
        <taxon>Gammaproteobacteria</taxon>
        <taxon>Chromatiales</taxon>
        <taxon>Chromatiaceae</taxon>
        <taxon>Allochromatium</taxon>
    </lineage>
</organism>
<feature type="compositionally biased region" description="Pro residues" evidence="1">
    <location>
        <begin position="199"/>
        <end position="210"/>
    </location>
</feature>
<dbReference type="Proteomes" id="UP000001441">
    <property type="component" value="Chromosome"/>
</dbReference>
<dbReference type="KEGG" id="alv:Alvin_1762"/>
<reference evidence="3 4" key="1">
    <citation type="journal article" date="2011" name="Stand. Genomic Sci.">
        <title>Complete genome sequence of Allochromatium vinosum DSM 180(T).</title>
        <authorList>
            <person name="Weissgerber T."/>
            <person name="Zigann R."/>
            <person name="Bruce D."/>
            <person name="Chang Y.J."/>
            <person name="Detter J.C."/>
            <person name="Han C."/>
            <person name="Hauser L."/>
            <person name="Jeffries C.D."/>
            <person name="Land M."/>
            <person name="Munk A.C."/>
            <person name="Tapia R."/>
            <person name="Dahl C."/>
        </authorList>
    </citation>
    <scope>NUCLEOTIDE SEQUENCE [LARGE SCALE GENOMIC DNA]</scope>
    <source>
        <strain evidence="4">ATCC 17899 / DSM 180 / NBRC 103801 / NCIMB 10441 / D</strain>
    </source>
</reference>
<keyword evidence="2" id="KW-0472">Membrane</keyword>
<protein>
    <submittedName>
        <fullName evidence="3">Uncharacterized protein</fullName>
    </submittedName>
</protein>
<dbReference type="AlphaFoldDB" id="D3RU32"/>
<gene>
    <name evidence="3" type="ordered locus">Alvin_1762</name>
</gene>
<proteinExistence type="predicted"/>
<feature type="transmembrane region" description="Helical" evidence="2">
    <location>
        <begin position="49"/>
        <end position="67"/>
    </location>
</feature>
<evidence type="ECO:0000313" key="3">
    <source>
        <dbReference type="EMBL" id="ADC62691.1"/>
    </source>
</evidence>
<keyword evidence="2" id="KW-0812">Transmembrane</keyword>
<dbReference type="HOGENOM" id="CLU_1307987_0_0_6"/>
<feature type="compositionally biased region" description="Polar residues" evidence="1">
    <location>
        <begin position="103"/>
        <end position="117"/>
    </location>
</feature>
<dbReference type="EMBL" id="CP001896">
    <property type="protein sequence ID" value="ADC62691.1"/>
    <property type="molecule type" value="Genomic_DNA"/>
</dbReference>
<keyword evidence="2" id="KW-1133">Transmembrane helix</keyword>
<dbReference type="STRING" id="572477.Alvin_1762"/>
<keyword evidence="4" id="KW-1185">Reference proteome</keyword>
<feature type="compositionally biased region" description="Basic and acidic residues" evidence="1">
    <location>
        <begin position="172"/>
        <end position="184"/>
    </location>
</feature>
<sequence length="210" mass="23396">MRRCVRGDLSIQFKQFKTRLRWTFVVVLAGGSGSGRGVAGPACRSMDSAMYWLMLLAGIASPIVTSAQSRFQDLEPNYEHGYERPGAERADWPWVIPDRTPSFDGNRSGPASSTLGTERTPAPEATPEYRFRGDPPPTAGGSRPGDDPDAALRFRPLTPSERERAGPTTRWRPTDEERRHDPFERPGPPTLFDSLAPGRPLPPDPWDWPR</sequence>
<evidence type="ECO:0000256" key="1">
    <source>
        <dbReference type="SAM" id="MobiDB-lite"/>
    </source>
</evidence>
<feature type="region of interest" description="Disordered" evidence="1">
    <location>
        <begin position="93"/>
        <end position="210"/>
    </location>
</feature>
<name>D3RU32_ALLVD</name>
<evidence type="ECO:0000256" key="2">
    <source>
        <dbReference type="SAM" id="Phobius"/>
    </source>
</evidence>
<evidence type="ECO:0000313" key="4">
    <source>
        <dbReference type="Proteomes" id="UP000001441"/>
    </source>
</evidence>